<comment type="caution">
    <text evidence="2">The sequence shown here is derived from an EMBL/GenBank/DDBJ whole genome shotgun (WGS) entry which is preliminary data.</text>
</comment>
<dbReference type="GeneID" id="90979959"/>
<keyword evidence="3" id="KW-1185">Reference proteome</keyword>
<proteinExistence type="predicted"/>
<dbReference type="OrthoDB" id="10264376at2759"/>
<feature type="region of interest" description="Disordered" evidence="1">
    <location>
        <begin position="34"/>
        <end position="70"/>
    </location>
</feature>
<evidence type="ECO:0000256" key="1">
    <source>
        <dbReference type="SAM" id="MobiDB-lite"/>
    </source>
</evidence>
<dbReference type="Proteomes" id="UP000011096">
    <property type="component" value="Unassembled WGS sequence"/>
</dbReference>
<sequence length="86" mass="9417">MSDEDDFVVEGPELAEDDPMRAFLPASFGKKSKEANIAAQIDRSRRTTEKASAGGSKEGSAVTATQTRTRTIRMTATITPFPMSWY</sequence>
<gene>
    <name evidence="2" type="ORF">CGGC5_v007520</name>
</gene>
<dbReference type="EMBL" id="ANPB02000004">
    <property type="protein sequence ID" value="KAF4484795.1"/>
    <property type="molecule type" value="Genomic_DNA"/>
</dbReference>
<reference evidence="2 3" key="1">
    <citation type="submission" date="2012-08" db="EMBL/GenBank/DDBJ databases">
        <authorList>
            <person name="Gan P.H.P."/>
            <person name="Ikeda K."/>
            <person name="Irieda H."/>
            <person name="Narusaka M."/>
            <person name="O'Connell R.J."/>
            <person name="Narusaka Y."/>
            <person name="Takano Y."/>
            <person name="Kubo Y."/>
            <person name="Shirasu K."/>
        </authorList>
    </citation>
    <scope>NUCLEOTIDE SEQUENCE [LARGE SCALE GENOMIC DNA]</scope>
    <source>
        <strain evidence="2 3">Nara gc5</strain>
    </source>
</reference>
<dbReference type="RefSeq" id="XP_066008772.1">
    <property type="nucleotide sequence ID" value="XM_066151864.1"/>
</dbReference>
<name>A0A7J6J526_COLFN</name>
<protein>
    <submittedName>
        <fullName evidence="2">Uncharacterized protein</fullName>
    </submittedName>
</protein>
<dbReference type="InParanoid" id="A0A7J6J526"/>
<accession>A0A7J6J526</accession>
<evidence type="ECO:0000313" key="3">
    <source>
        <dbReference type="Proteomes" id="UP000011096"/>
    </source>
</evidence>
<organism evidence="2 3">
    <name type="scientific">Colletotrichum fructicola (strain Nara gc5)</name>
    <name type="common">Anthracnose fungus</name>
    <name type="synonym">Colletotrichum gloeosporioides (strain Nara gc5)</name>
    <dbReference type="NCBI Taxonomy" id="1213859"/>
    <lineage>
        <taxon>Eukaryota</taxon>
        <taxon>Fungi</taxon>
        <taxon>Dikarya</taxon>
        <taxon>Ascomycota</taxon>
        <taxon>Pezizomycotina</taxon>
        <taxon>Sordariomycetes</taxon>
        <taxon>Hypocreomycetidae</taxon>
        <taxon>Glomerellales</taxon>
        <taxon>Glomerellaceae</taxon>
        <taxon>Colletotrichum</taxon>
        <taxon>Colletotrichum gloeosporioides species complex</taxon>
    </lineage>
</organism>
<reference evidence="2 3" key="2">
    <citation type="submission" date="2020-04" db="EMBL/GenBank/DDBJ databases">
        <title>Genome sequencing and assembly of multiple isolates from the Colletotrichum gloeosporioides species complex.</title>
        <authorList>
            <person name="Gan P."/>
            <person name="Shirasu K."/>
        </authorList>
    </citation>
    <scope>NUCLEOTIDE SEQUENCE [LARGE SCALE GENOMIC DNA]</scope>
    <source>
        <strain evidence="2 3">Nara gc5</strain>
    </source>
</reference>
<dbReference type="AlphaFoldDB" id="A0A7J6J526"/>
<evidence type="ECO:0000313" key="2">
    <source>
        <dbReference type="EMBL" id="KAF4484795.1"/>
    </source>
</evidence>